<dbReference type="HOGENOM" id="CLU_059687_0_1_2"/>
<proteinExistence type="inferred from homology"/>
<gene>
    <name evidence="4" type="ordered locus">Igag_1540</name>
</gene>
<dbReference type="PROSITE" id="PS51464">
    <property type="entry name" value="SIS"/>
    <property type="match status" value="1"/>
</dbReference>
<evidence type="ECO:0000256" key="1">
    <source>
        <dbReference type="ARBA" id="ARBA00010523"/>
    </source>
</evidence>
<evidence type="ECO:0000259" key="3">
    <source>
        <dbReference type="PROSITE" id="PS51464"/>
    </source>
</evidence>
<feature type="domain" description="SIS" evidence="3">
    <location>
        <begin position="24"/>
        <end position="160"/>
    </location>
</feature>
<dbReference type="Pfam" id="PF10432">
    <property type="entry name" value="bact-PGI_C"/>
    <property type="match status" value="1"/>
</dbReference>
<name>E0SR12_IGNAA</name>
<dbReference type="AlphaFoldDB" id="E0SR12"/>
<sequence>MSMLDMYLRWYEYSIEMLKKEVINIKRYTDIKKVVVLGMGGSGIVGDVLSALSIDNQMVSVNVVKDFYIPENIIDEKTFVLSISYSGNTLETINATRIALTKTDKVGVVASGGELLKIAKDNSLPYITVVGGLAPRAAFPMMLTASLKLLSSCGIQLLEEGDIVKALNILNNIDEAQRDSDKLFEFLKNSKIPTIVATTRYQALAIRTKNELNENAKMLARVEIAPELFHNDIVGWEGTQIKDKTLIINSDIDYENELLEFYENYLKENGVETYRLQLRGSLLERYLYGSLVVGLTSIKLANIRGIDPLQTKSIAMYKDMLKKISSNLHR</sequence>
<dbReference type="Gene3D" id="3.40.50.10490">
    <property type="entry name" value="Glucose-6-phosphate isomerase like protein, domain 1"/>
    <property type="match status" value="2"/>
</dbReference>
<dbReference type="GO" id="GO:0004347">
    <property type="term" value="F:glucose-6-phosphate isomerase activity"/>
    <property type="evidence" value="ECO:0007669"/>
    <property type="project" value="InterPro"/>
</dbReference>
<protein>
    <submittedName>
        <fullName evidence="4">Bifunctional phosphoglucose/phosphomannose isomerase</fullName>
        <ecNumber evidence="4">5.3.1.8</ecNumber>
    </submittedName>
</protein>
<dbReference type="CDD" id="cd05637">
    <property type="entry name" value="SIS_PGI_PMI_2"/>
    <property type="match status" value="1"/>
</dbReference>
<dbReference type="InterPro" id="IPR046348">
    <property type="entry name" value="SIS_dom_sf"/>
</dbReference>
<dbReference type="SUPFAM" id="SSF53697">
    <property type="entry name" value="SIS domain"/>
    <property type="match status" value="1"/>
</dbReference>
<dbReference type="InterPro" id="IPR001347">
    <property type="entry name" value="SIS_dom"/>
</dbReference>
<dbReference type="GO" id="GO:1901135">
    <property type="term" value="P:carbohydrate derivative metabolic process"/>
    <property type="evidence" value="ECO:0007669"/>
    <property type="project" value="InterPro"/>
</dbReference>
<dbReference type="KEGG" id="iag:Igag_1540"/>
<keyword evidence="2 4" id="KW-0413">Isomerase</keyword>
<dbReference type="STRING" id="583356.Igag_1540"/>
<dbReference type="GO" id="GO:0004476">
    <property type="term" value="F:mannose-6-phosphate isomerase activity"/>
    <property type="evidence" value="ECO:0007669"/>
    <property type="project" value="UniProtKB-EC"/>
</dbReference>
<dbReference type="CDD" id="cd05017">
    <property type="entry name" value="SIS_PGI_PMI_1"/>
    <property type="match status" value="1"/>
</dbReference>
<keyword evidence="5" id="KW-1185">Reference proteome</keyword>
<comment type="similarity">
    <text evidence="1">Belongs to the PGI/PMI family.</text>
</comment>
<dbReference type="GO" id="GO:0097367">
    <property type="term" value="F:carbohydrate derivative binding"/>
    <property type="evidence" value="ECO:0007669"/>
    <property type="project" value="InterPro"/>
</dbReference>
<dbReference type="BioCyc" id="IAGG583356:GHAH-1532-MONOMER"/>
<accession>E0SR12</accession>
<evidence type="ECO:0000313" key="4">
    <source>
        <dbReference type="EMBL" id="ADM28342.1"/>
    </source>
</evidence>
<dbReference type="EMBL" id="CP002098">
    <property type="protein sequence ID" value="ADM28342.1"/>
    <property type="molecule type" value="Genomic_DNA"/>
</dbReference>
<reference evidence="4 5" key="1">
    <citation type="journal article" date="2010" name="Stand. Genomic Sci.">
        <title>Complete genome sequence of Ignisphaera aggregans type strain (AQ1.S1).</title>
        <authorList>
            <person name="Goker M."/>
            <person name="Held B."/>
            <person name="Lapidus A."/>
            <person name="Nolan M."/>
            <person name="Spring S."/>
            <person name="Yasawong M."/>
            <person name="Lucas S."/>
            <person name="Glavina Del Rio T."/>
            <person name="Tice H."/>
            <person name="Cheng J.F."/>
            <person name="Goodwin L."/>
            <person name="Tapia R."/>
            <person name="Pitluck S."/>
            <person name="Liolios K."/>
            <person name="Ivanova N."/>
            <person name="Mavromatis K."/>
            <person name="Mikhailova N."/>
            <person name="Pati A."/>
            <person name="Chen A."/>
            <person name="Palaniappan K."/>
            <person name="Brambilla E."/>
            <person name="Land M."/>
            <person name="Hauser L."/>
            <person name="Chang Y.J."/>
            <person name="Jeffries C.D."/>
            <person name="Brettin T."/>
            <person name="Detter J.C."/>
            <person name="Han C."/>
            <person name="Rohde M."/>
            <person name="Sikorski J."/>
            <person name="Woyke T."/>
            <person name="Bristow J."/>
            <person name="Eisen J.A."/>
            <person name="Markowitz V."/>
            <person name="Hugenholtz P."/>
            <person name="Kyrpides N.C."/>
            <person name="Klenk H.P."/>
        </authorList>
    </citation>
    <scope>NUCLEOTIDE SEQUENCE [LARGE SCALE GENOMIC DNA]</scope>
    <source>
        <strain evidence="5">DSM 17230 / JCM 13409 / AQ1.S1</strain>
    </source>
</reference>
<evidence type="ECO:0000256" key="2">
    <source>
        <dbReference type="ARBA" id="ARBA00023235"/>
    </source>
</evidence>
<dbReference type="Proteomes" id="UP000001304">
    <property type="component" value="Chromosome"/>
</dbReference>
<dbReference type="NCBIfam" id="TIGR02128">
    <property type="entry name" value="G6PI_arch"/>
    <property type="match status" value="1"/>
</dbReference>
<organism evidence="4 5">
    <name type="scientific">Ignisphaera aggregans (strain DSM 17230 / JCM 13409 / AQ1.S1)</name>
    <dbReference type="NCBI Taxonomy" id="583356"/>
    <lineage>
        <taxon>Archaea</taxon>
        <taxon>Thermoproteota</taxon>
        <taxon>Thermoprotei</taxon>
        <taxon>Desulfurococcales</taxon>
        <taxon>Desulfurococcaceae</taxon>
        <taxon>Ignisphaera</taxon>
    </lineage>
</organism>
<dbReference type="GO" id="GO:0005975">
    <property type="term" value="P:carbohydrate metabolic process"/>
    <property type="evidence" value="ECO:0007669"/>
    <property type="project" value="InterPro"/>
</dbReference>
<dbReference type="EC" id="5.3.1.8" evidence="4"/>
<dbReference type="InterPro" id="IPR035484">
    <property type="entry name" value="SIS_PGI/PMI_1"/>
</dbReference>
<evidence type="ECO:0000313" key="5">
    <source>
        <dbReference type="Proteomes" id="UP000001304"/>
    </source>
</evidence>
<dbReference type="InterPro" id="IPR019490">
    <property type="entry name" value="Glu6P/Mann6P_isomerase_C"/>
</dbReference>